<accession>A0A8J8BBV1</accession>
<name>A0A8J8BBV1_9ACTN</name>
<organism evidence="1 2">
    <name type="scientific">Actinocrinis puniceicyclus</name>
    <dbReference type="NCBI Taxonomy" id="977794"/>
    <lineage>
        <taxon>Bacteria</taxon>
        <taxon>Bacillati</taxon>
        <taxon>Actinomycetota</taxon>
        <taxon>Actinomycetes</taxon>
        <taxon>Catenulisporales</taxon>
        <taxon>Actinospicaceae</taxon>
        <taxon>Actinocrinis</taxon>
    </lineage>
</organism>
<comment type="caution">
    <text evidence="1">The sequence shown here is derived from an EMBL/GenBank/DDBJ whole genome shotgun (WGS) entry which is preliminary data.</text>
</comment>
<protein>
    <recommendedName>
        <fullName evidence="3">Extradiol ring-cleavage dioxygenase LigAB LigA subunit domain-containing protein</fullName>
    </recommendedName>
</protein>
<evidence type="ECO:0000313" key="1">
    <source>
        <dbReference type="EMBL" id="MBS2963503.1"/>
    </source>
</evidence>
<evidence type="ECO:0000313" key="2">
    <source>
        <dbReference type="Proteomes" id="UP000677913"/>
    </source>
</evidence>
<dbReference type="Proteomes" id="UP000677913">
    <property type="component" value="Unassembled WGS sequence"/>
</dbReference>
<dbReference type="AlphaFoldDB" id="A0A8J8BBV1"/>
<keyword evidence="2" id="KW-1185">Reference proteome</keyword>
<proteinExistence type="predicted"/>
<sequence length="121" mass="14369">MSKYLLDKFLFTVDRDAEWVERYREDPRAAVERWEDEYANRILGCHCDESSTWLRFDQAEREALATHDYPKLFELGAHPFLTLTLFIAMFERDYADEPLGFQSEYARRLAHVTPPYPDIAT</sequence>
<gene>
    <name evidence="1" type="ORF">KGA66_10630</name>
</gene>
<reference evidence="1" key="1">
    <citation type="submission" date="2021-04" db="EMBL/GenBank/DDBJ databases">
        <title>Genome based classification of Actinospica acidithermotolerans sp. nov., an actinobacterium isolated from an Indonesian hot spring.</title>
        <authorList>
            <person name="Kusuma A.B."/>
            <person name="Putra K.E."/>
            <person name="Nafisah S."/>
            <person name="Loh J."/>
            <person name="Nouioui I."/>
            <person name="Goodfellow M."/>
        </authorList>
    </citation>
    <scope>NUCLEOTIDE SEQUENCE</scope>
    <source>
        <strain evidence="1">DSM 45618</strain>
    </source>
</reference>
<dbReference type="RefSeq" id="WP_211467268.1">
    <property type="nucleotide sequence ID" value="NZ_JAGSXH010000028.1"/>
</dbReference>
<dbReference type="EMBL" id="JAGSXH010000028">
    <property type="protein sequence ID" value="MBS2963503.1"/>
    <property type="molecule type" value="Genomic_DNA"/>
</dbReference>
<evidence type="ECO:0008006" key="3">
    <source>
        <dbReference type="Google" id="ProtNLM"/>
    </source>
</evidence>